<evidence type="ECO:0000256" key="3">
    <source>
        <dbReference type="ARBA" id="ARBA00022679"/>
    </source>
</evidence>
<dbReference type="Gene3D" id="1.10.10.1330">
    <property type="entry name" value="RNA polymerase sigma-54 factor, core-binding domain"/>
    <property type="match status" value="1"/>
</dbReference>
<dbReference type="Pfam" id="PF04552">
    <property type="entry name" value="Sigma54_DBD"/>
    <property type="match status" value="1"/>
</dbReference>
<proteinExistence type="inferred from homology"/>
<dbReference type="InterPro" id="IPR038709">
    <property type="entry name" value="RpoN_core-bd_sf"/>
</dbReference>
<dbReference type="PROSITE" id="PS50044">
    <property type="entry name" value="SIGMA54_3"/>
    <property type="match status" value="1"/>
</dbReference>
<sequence>MDMQLIQGQKMILAPRMIQSMEILQLPLADLQARIERELQENPFLELRERLGEAASSRAKEESSAEPLHYDESGASEYERLEQLNREWEGVFDDEPRLSRSAVEEAGERKLEVMANVPDRAPSLQEHLAAQIAEWDLDDRTRRLALHICSYIDRTGYLGTRVSIRTRRGQRDEHEEEIFRPVPLSEIAATFDEQPTTAEEVEQVLLNVVQKLDPPGVGARNMAECLLLQITEETPHADMLRVLIRDHLEDIAHNRLPVIQRATHWDIPAIQAAIETLRHQLDPKPGLRFGESEARYVLPDVIVERTDDGNYTVRLVEDWVPPIRISRRTVELLRRTDLDEPTRQMLRKKLQAADWLVKAVEQRRQTILKVTQAIIEHQRPFLDLGPEHIQPLKMQQIAEQVGVHVTTVSRAVDEKWVQTPRGLFPLKRFFGGGKANEQTGEDVAYEVIKQKLLELVAQEDKANPLSDEELVARLNAAGYPVKRRTVTKYRKLLNIPSSRQRKDWSRVEARADPTAQVEVSSAYPPPHPAGRPDAPEAGPAFPSPSLGPAAEQPPADMEEASRP</sequence>
<evidence type="ECO:0000256" key="6">
    <source>
        <dbReference type="ARBA" id="ARBA00023082"/>
    </source>
</evidence>
<dbReference type="EMBL" id="JACEFB010000001">
    <property type="protein sequence ID" value="MBA2225025.1"/>
    <property type="molecule type" value="Genomic_DNA"/>
</dbReference>
<dbReference type="AlphaFoldDB" id="A0A7V8VBX4"/>
<evidence type="ECO:0000256" key="8">
    <source>
        <dbReference type="ARBA" id="ARBA00023163"/>
    </source>
</evidence>
<dbReference type="PANTHER" id="PTHR32248">
    <property type="entry name" value="RNA POLYMERASE SIGMA-54 FACTOR"/>
    <property type="match status" value="1"/>
</dbReference>
<dbReference type="GO" id="GO:0001216">
    <property type="term" value="F:DNA-binding transcription activator activity"/>
    <property type="evidence" value="ECO:0007669"/>
    <property type="project" value="InterPro"/>
</dbReference>
<evidence type="ECO:0000256" key="7">
    <source>
        <dbReference type="ARBA" id="ARBA00023125"/>
    </source>
</evidence>
<keyword evidence="6" id="KW-0731">Sigma factor</keyword>
<dbReference type="PIRSF" id="PIRSF000774">
    <property type="entry name" value="RpoN"/>
    <property type="match status" value="1"/>
</dbReference>
<dbReference type="InterPro" id="IPR007046">
    <property type="entry name" value="RNA_pol_sigma_54_core-bd"/>
</dbReference>
<evidence type="ECO:0000259" key="11">
    <source>
        <dbReference type="Pfam" id="PF04963"/>
    </source>
</evidence>
<evidence type="ECO:0000256" key="2">
    <source>
        <dbReference type="ARBA" id="ARBA00022478"/>
    </source>
</evidence>
<comment type="similarity">
    <text evidence="1">Belongs to the sigma-54 factor family.</text>
</comment>
<dbReference type="Pfam" id="PF04963">
    <property type="entry name" value="Sigma54_CBD"/>
    <property type="match status" value="1"/>
</dbReference>
<dbReference type="Gene3D" id="1.10.10.60">
    <property type="entry name" value="Homeodomain-like"/>
    <property type="match status" value="1"/>
</dbReference>
<keyword evidence="13" id="KW-1185">Reference proteome</keyword>
<keyword evidence="3" id="KW-0808">Transferase</keyword>
<feature type="domain" description="RNA polymerase sigma factor 54 DNA-binding" evidence="10">
    <location>
        <begin position="344"/>
        <end position="502"/>
    </location>
</feature>
<dbReference type="Pfam" id="PF00309">
    <property type="entry name" value="Sigma54_AID"/>
    <property type="match status" value="1"/>
</dbReference>
<dbReference type="PANTHER" id="PTHR32248:SF4">
    <property type="entry name" value="RNA POLYMERASE SIGMA-54 FACTOR"/>
    <property type="match status" value="1"/>
</dbReference>
<keyword evidence="2" id="KW-0240">DNA-directed RNA polymerase</keyword>
<evidence type="ECO:0000313" key="12">
    <source>
        <dbReference type="EMBL" id="MBA2225025.1"/>
    </source>
</evidence>
<gene>
    <name evidence="12" type="primary">rpoN</name>
    <name evidence="12" type="ORF">H0921_02500</name>
</gene>
<comment type="caution">
    <text evidence="12">The sequence shown here is derived from an EMBL/GenBank/DDBJ whole genome shotgun (WGS) entry which is preliminary data.</text>
</comment>
<reference evidence="12 13" key="1">
    <citation type="submission" date="2020-07" db="EMBL/GenBank/DDBJ databases">
        <title>Thermogemmata thermophila gen. nov., sp. nov., a novel moderate thermophilic planctomycete from a Kamchatka hot spring.</title>
        <authorList>
            <person name="Elcheninov A.G."/>
            <person name="Podosokorskaya O.A."/>
            <person name="Kovaleva O.L."/>
            <person name="Novikov A."/>
            <person name="Bonch-Osmolovskaya E.A."/>
            <person name="Toshchakov S.V."/>
            <person name="Kublanov I.V."/>
        </authorList>
    </citation>
    <scope>NUCLEOTIDE SEQUENCE [LARGE SCALE GENOMIC DNA]</scope>
    <source>
        <strain evidence="12 13">2918</strain>
    </source>
</reference>
<accession>A0A7V8VBX4</accession>
<evidence type="ECO:0000256" key="4">
    <source>
        <dbReference type="ARBA" id="ARBA00022695"/>
    </source>
</evidence>
<dbReference type="PRINTS" id="PR00045">
    <property type="entry name" value="SIGMA54FCT"/>
</dbReference>
<name>A0A7V8VBX4_9BACT</name>
<protein>
    <submittedName>
        <fullName evidence="12">RNA polymerase factor sigma-54</fullName>
    </submittedName>
</protein>
<keyword evidence="7" id="KW-0238">DNA-binding</keyword>
<feature type="domain" description="RNA polymerase sigma factor 54 core-binding" evidence="11">
    <location>
        <begin position="116"/>
        <end position="327"/>
    </location>
</feature>
<evidence type="ECO:0000256" key="1">
    <source>
        <dbReference type="ARBA" id="ARBA00008798"/>
    </source>
</evidence>
<evidence type="ECO:0000256" key="9">
    <source>
        <dbReference type="SAM" id="MobiDB-lite"/>
    </source>
</evidence>
<feature type="compositionally biased region" description="Basic and acidic residues" evidence="9">
    <location>
        <begin position="500"/>
        <end position="511"/>
    </location>
</feature>
<dbReference type="InterPro" id="IPR000394">
    <property type="entry name" value="RNA_pol_sigma_54"/>
</dbReference>
<dbReference type="GO" id="GO:0016987">
    <property type="term" value="F:sigma factor activity"/>
    <property type="evidence" value="ECO:0007669"/>
    <property type="project" value="UniProtKB-KW"/>
</dbReference>
<dbReference type="NCBIfam" id="TIGR02395">
    <property type="entry name" value="rpoN_sigma"/>
    <property type="match status" value="1"/>
</dbReference>
<feature type="region of interest" description="Disordered" evidence="9">
    <location>
        <begin position="500"/>
        <end position="563"/>
    </location>
</feature>
<dbReference type="GO" id="GO:0006352">
    <property type="term" value="P:DNA-templated transcription initiation"/>
    <property type="evidence" value="ECO:0007669"/>
    <property type="project" value="InterPro"/>
</dbReference>
<dbReference type="Proteomes" id="UP000542342">
    <property type="component" value="Unassembled WGS sequence"/>
</dbReference>
<evidence type="ECO:0000256" key="5">
    <source>
        <dbReference type="ARBA" id="ARBA00023015"/>
    </source>
</evidence>
<keyword evidence="4" id="KW-0548">Nucleotidyltransferase</keyword>
<organism evidence="12 13">
    <name type="scientific">Thermogemmata fonticola</name>
    <dbReference type="NCBI Taxonomy" id="2755323"/>
    <lineage>
        <taxon>Bacteria</taxon>
        <taxon>Pseudomonadati</taxon>
        <taxon>Planctomycetota</taxon>
        <taxon>Planctomycetia</taxon>
        <taxon>Gemmatales</taxon>
        <taxon>Gemmataceae</taxon>
        <taxon>Thermogemmata</taxon>
    </lineage>
</organism>
<dbReference type="GO" id="GO:0000428">
    <property type="term" value="C:DNA-directed RNA polymerase complex"/>
    <property type="evidence" value="ECO:0007669"/>
    <property type="project" value="UniProtKB-KW"/>
</dbReference>
<keyword evidence="8" id="KW-0804">Transcription</keyword>
<keyword evidence="5" id="KW-0805">Transcription regulation</keyword>
<evidence type="ECO:0000313" key="13">
    <source>
        <dbReference type="Proteomes" id="UP000542342"/>
    </source>
</evidence>
<evidence type="ECO:0000259" key="10">
    <source>
        <dbReference type="Pfam" id="PF04552"/>
    </source>
</evidence>
<dbReference type="PROSITE" id="PS00718">
    <property type="entry name" value="SIGMA54_2"/>
    <property type="match status" value="1"/>
</dbReference>
<dbReference type="GO" id="GO:0016779">
    <property type="term" value="F:nucleotidyltransferase activity"/>
    <property type="evidence" value="ECO:0007669"/>
    <property type="project" value="UniProtKB-KW"/>
</dbReference>
<feature type="region of interest" description="Disordered" evidence="9">
    <location>
        <begin position="56"/>
        <end position="76"/>
    </location>
</feature>
<dbReference type="InterPro" id="IPR007634">
    <property type="entry name" value="RNA_pol_sigma_54_DNA-bd"/>
</dbReference>
<dbReference type="GO" id="GO:0003677">
    <property type="term" value="F:DNA binding"/>
    <property type="evidence" value="ECO:0007669"/>
    <property type="project" value="UniProtKB-KW"/>
</dbReference>